<evidence type="ECO:0008006" key="4">
    <source>
        <dbReference type="Google" id="ProtNLM"/>
    </source>
</evidence>
<accession>A0A2N8L3G9</accession>
<dbReference type="Proteomes" id="UP000235916">
    <property type="component" value="Unassembled WGS sequence"/>
</dbReference>
<gene>
    <name evidence="2" type="ORF">C1O66_02405</name>
</gene>
<feature type="transmembrane region" description="Helical" evidence="1">
    <location>
        <begin position="39"/>
        <end position="61"/>
    </location>
</feature>
<protein>
    <recommendedName>
        <fullName evidence="4">5-bromo-4-chloroindolyl phosphate hydrolysis protein</fullName>
    </recommendedName>
</protein>
<dbReference type="AlphaFoldDB" id="A0A2N8L3G9"/>
<proteinExistence type="predicted"/>
<name>A0A2N8L3G9_9BURK</name>
<evidence type="ECO:0000256" key="1">
    <source>
        <dbReference type="SAM" id="Phobius"/>
    </source>
</evidence>
<evidence type="ECO:0000313" key="2">
    <source>
        <dbReference type="EMBL" id="PND40254.1"/>
    </source>
</evidence>
<keyword evidence="1" id="KW-1133">Transmembrane helix</keyword>
<comment type="caution">
    <text evidence="2">The sequence shown here is derived from an EMBL/GenBank/DDBJ whole genome shotgun (WGS) entry which is preliminary data.</text>
</comment>
<keyword evidence="3" id="KW-1185">Reference proteome</keyword>
<sequence>MGLAAAVFRLVASPANWCGLGLASGVLLLKAVGLLGAGWGLGVAALGYGAGFVIGGLWWGFPSRREPAWEALQFSDEGDAREAMERALDGVRRLTEYNPEQRIPPALQGRVLALCTALDGLLQQWERSKGNLSLQDSFHARHIAIRYLPEALNTYLSIPAAFASRKILDNGKTAEATFADTLAELEAKVLQLGDDLAAQDAHAFLVHSKFLSQKFGPQGLDAPALNTAPEERKP</sequence>
<keyword evidence="1" id="KW-0812">Transmembrane</keyword>
<reference evidence="2 3" key="1">
    <citation type="submission" date="2018-01" db="EMBL/GenBank/DDBJ databases">
        <title>Draft genome sequence of Paucibacter aquatile CR182 isolated from freshwater of the Nakdong River.</title>
        <authorList>
            <person name="Choi A."/>
            <person name="Chung E.J."/>
        </authorList>
    </citation>
    <scope>NUCLEOTIDE SEQUENCE [LARGE SCALE GENOMIC DNA]</scope>
    <source>
        <strain evidence="2 3">CR182</strain>
    </source>
</reference>
<evidence type="ECO:0000313" key="3">
    <source>
        <dbReference type="Proteomes" id="UP000235916"/>
    </source>
</evidence>
<keyword evidence="1" id="KW-0472">Membrane</keyword>
<dbReference type="EMBL" id="POSP01000001">
    <property type="protein sequence ID" value="PND40254.1"/>
    <property type="molecule type" value="Genomic_DNA"/>
</dbReference>
<organism evidence="2 3">
    <name type="scientific">Kinneretia aquatilis</name>
    <dbReference type="NCBI Taxonomy" id="2070761"/>
    <lineage>
        <taxon>Bacteria</taxon>
        <taxon>Pseudomonadati</taxon>
        <taxon>Pseudomonadota</taxon>
        <taxon>Betaproteobacteria</taxon>
        <taxon>Burkholderiales</taxon>
        <taxon>Sphaerotilaceae</taxon>
        <taxon>Roseateles</taxon>
    </lineage>
</organism>